<reference evidence="2" key="1">
    <citation type="journal article" date="2022" name="Int. J. Mol. Sci.">
        <title>Draft Genome of Tanacetum Coccineum: Genomic Comparison of Closely Related Tanacetum-Family Plants.</title>
        <authorList>
            <person name="Yamashiro T."/>
            <person name="Shiraishi A."/>
            <person name="Nakayama K."/>
            <person name="Satake H."/>
        </authorList>
    </citation>
    <scope>NUCLEOTIDE SEQUENCE</scope>
</reference>
<evidence type="ECO:0000313" key="3">
    <source>
        <dbReference type="Proteomes" id="UP001151760"/>
    </source>
</evidence>
<feature type="region of interest" description="Disordered" evidence="1">
    <location>
        <begin position="422"/>
        <end position="467"/>
    </location>
</feature>
<feature type="region of interest" description="Disordered" evidence="1">
    <location>
        <begin position="361"/>
        <end position="405"/>
    </location>
</feature>
<reference evidence="2" key="2">
    <citation type="submission" date="2022-01" db="EMBL/GenBank/DDBJ databases">
        <authorList>
            <person name="Yamashiro T."/>
            <person name="Shiraishi A."/>
            <person name="Satake H."/>
            <person name="Nakayama K."/>
        </authorList>
    </citation>
    <scope>NUCLEOTIDE SEQUENCE</scope>
</reference>
<accession>A0ABQ5FI81</accession>
<dbReference type="EMBL" id="BQNB010017425">
    <property type="protein sequence ID" value="GJT63032.1"/>
    <property type="molecule type" value="Genomic_DNA"/>
</dbReference>
<evidence type="ECO:0000313" key="2">
    <source>
        <dbReference type="EMBL" id="GJT63032.1"/>
    </source>
</evidence>
<dbReference type="CDD" id="cd09272">
    <property type="entry name" value="RNase_HI_RT_Ty1"/>
    <property type="match status" value="1"/>
</dbReference>
<dbReference type="Proteomes" id="UP001151760">
    <property type="component" value="Unassembled WGS sequence"/>
</dbReference>
<dbReference type="PANTHER" id="PTHR11439:SF495">
    <property type="entry name" value="REVERSE TRANSCRIPTASE, RNA-DEPENDENT DNA POLYMERASE-RELATED"/>
    <property type="match status" value="1"/>
</dbReference>
<feature type="compositionally biased region" description="Basic residues" evidence="1">
    <location>
        <begin position="423"/>
        <end position="433"/>
    </location>
</feature>
<feature type="compositionally biased region" description="Basic and acidic residues" evidence="1">
    <location>
        <begin position="435"/>
        <end position="467"/>
    </location>
</feature>
<sequence>MYLTASRPDIMFAVCACARFYVTPKTSHLLAVKRIFRYLKGKPTLGLWYSRDSPFELVAYTDSDYAGATQDRKSTTGGCQFLGNRLISWQCKKQTVVATSTTEVEYVVAASYCKTNLLTKGFDAGRFQYLVSSSGPRCQDTILGDVDAQTRFGTTSKQSNDPPLSRGYILGSGEDSMKLLELMELCTKLSKMLHKNRQSDLATAKANTVNGERQLQALIDKKKVIITESSFRSDLHLEDAGGTDCLPTATIFEELTRMGAKSTVWNEFSSIMASLIICLATNQKFNLSKYIFDAMVKHLDGGVKFLMYLRFLQVFINQQLGDMSHHKKIYVNPSHTKKIFANMRREGKDFSRRITPLFETMMVQPTQDEGKQSKRKQRKDAAVTQEETQQDDSVPIPSNDPPISAKEIADLKKRVQKLERRTTGLKRLRKVGMSRRVESPEDKDSLGDHEDASKQGRSIEDIDKDVDVSLVDDTQGRSDDADMFDTIDLHGDEVNVDMLVGEKQEQSAKEREVDTSVEDSIAPTTIEEITLAQTLIQIKAAKPKVVTTAATTTKTTRPKARGVVVHKPIALDEDLARNLQAYLEAELIEEERIERKKEEEANIALIESWDNTQAMMEEDFELAQRLQTEE</sequence>
<gene>
    <name evidence="2" type="ORF">Tco_1006565</name>
</gene>
<proteinExistence type="predicted"/>
<evidence type="ECO:0000256" key="1">
    <source>
        <dbReference type="SAM" id="MobiDB-lite"/>
    </source>
</evidence>
<protein>
    <submittedName>
        <fullName evidence="2">Uncharacterized protein</fullName>
    </submittedName>
</protein>
<keyword evidence="3" id="KW-1185">Reference proteome</keyword>
<dbReference type="PANTHER" id="PTHR11439">
    <property type="entry name" value="GAG-POL-RELATED RETROTRANSPOSON"/>
    <property type="match status" value="1"/>
</dbReference>
<organism evidence="2 3">
    <name type="scientific">Tanacetum coccineum</name>
    <dbReference type="NCBI Taxonomy" id="301880"/>
    <lineage>
        <taxon>Eukaryota</taxon>
        <taxon>Viridiplantae</taxon>
        <taxon>Streptophyta</taxon>
        <taxon>Embryophyta</taxon>
        <taxon>Tracheophyta</taxon>
        <taxon>Spermatophyta</taxon>
        <taxon>Magnoliopsida</taxon>
        <taxon>eudicotyledons</taxon>
        <taxon>Gunneridae</taxon>
        <taxon>Pentapetalae</taxon>
        <taxon>asterids</taxon>
        <taxon>campanulids</taxon>
        <taxon>Asterales</taxon>
        <taxon>Asteraceae</taxon>
        <taxon>Asteroideae</taxon>
        <taxon>Anthemideae</taxon>
        <taxon>Anthemidinae</taxon>
        <taxon>Tanacetum</taxon>
    </lineage>
</organism>
<name>A0ABQ5FI81_9ASTR</name>
<comment type="caution">
    <text evidence="2">The sequence shown here is derived from an EMBL/GenBank/DDBJ whole genome shotgun (WGS) entry which is preliminary data.</text>
</comment>